<dbReference type="EMBL" id="HBNS01005469">
    <property type="protein sequence ID" value="CAE4587035.1"/>
    <property type="molecule type" value="Transcribed_RNA"/>
</dbReference>
<accession>A0A7S4QL89</accession>
<dbReference type="InterPro" id="IPR052963">
    <property type="entry name" value="Pantetheine_PDE"/>
</dbReference>
<dbReference type="PANTHER" id="PTHR36492:SF2">
    <property type="entry name" value="[ACYL-CARRIER-PROTEIN] PHOSPHODIESTERASE PPTH"/>
    <property type="match status" value="1"/>
</dbReference>
<protein>
    <submittedName>
        <fullName evidence="1">Uncharacterized protein</fullName>
    </submittedName>
</protein>
<proteinExistence type="predicted"/>
<gene>
    <name evidence="1" type="ORF">DBRI00130_LOCUS4452</name>
</gene>
<dbReference type="PANTHER" id="PTHR36492">
    <property type="match status" value="1"/>
</dbReference>
<evidence type="ECO:0000313" key="1">
    <source>
        <dbReference type="EMBL" id="CAE4587035.1"/>
    </source>
</evidence>
<name>A0A7S4QL89_9STRA</name>
<reference evidence="1" key="1">
    <citation type="submission" date="2021-01" db="EMBL/GenBank/DDBJ databases">
        <authorList>
            <person name="Corre E."/>
            <person name="Pelletier E."/>
            <person name="Niang G."/>
            <person name="Scheremetjew M."/>
            <person name="Finn R."/>
            <person name="Kale V."/>
            <person name="Holt S."/>
            <person name="Cochrane G."/>
            <person name="Meng A."/>
            <person name="Brown T."/>
            <person name="Cohen L."/>
        </authorList>
    </citation>
    <scope>NUCLEOTIDE SEQUENCE</scope>
    <source>
        <strain evidence="1">GSO104</strain>
    </source>
</reference>
<sequence length="112" mass="12263">MKLGVLTQPTVIGCVPEEQTSGVLVVPILSWHHQSFDTEPAITNWGGIPKIHEAMVDYTACVWPGLNMHSEEVAAHIDAMNLPVDQVLQMTKGGAIPVVSFSHFVPRIETYT</sequence>
<organism evidence="1">
    <name type="scientific">Ditylum brightwellii</name>
    <dbReference type="NCBI Taxonomy" id="49249"/>
    <lineage>
        <taxon>Eukaryota</taxon>
        <taxon>Sar</taxon>
        <taxon>Stramenopiles</taxon>
        <taxon>Ochrophyta</taxon>
        <taxon>Bacillariophyta</taxon>
        <taxon>Mediophyceae</taxon>
        <taxon>Lithodesmiophycidae</taxon>
        <taxon>Lithodesmiales</taxon>
        <taxon>Lithodesmiaceae</taxon>
        <taxon>Ditylum</taxon>
    </lineage>
</organism>
<dbReference type="AlphaFoldDB" id="A0A7S4QL89"/>